<accession>A0A2S9XTJ9</accession>
<dbReference type="AlphaFoldDB" id="A0A2S9XTJ9"/>
<gene>
    <name evidence="2" type="ORF">ENSA7_70110</name>
</gene>
<proteinExistence type="predicted"/>
<evidence type="ECO:0000256" key="1">
    <source>
        <dbReference type="SAM" id="MobiDB-lite"/>
    </source>
</evidence>
<feature type="compositionally biased region" description="Basic and acidic residues" evidence="1">
    <location>
        <begin position="267"/>
        <end position="277"/>
    </location>
</feature>
<dbReference type="OrthoDB" id="5501932at2"/>
<evidence type="ECO:0000313" key="3">
    <source>
        <dbReference type="Proteomes" id="UP000238823"/>
    </source>
</evidence>
<sequence length="285" mass="32284">MIDTELARFSERPLTLLRRTLGTRQEIRGKVERASHTLANYANPKRVEARFERLRALGYIGGGPNRTQFIFGSMDMFRFFIVPCAADYYRSKNITFAFHALLRFLDDPASMMDPTGFMSHRDAIIGHLMQVTHADPIYDLQLLAAIDDGLVELESQLVQILDGTHPRAASIGAIIEDPEYHERLLAHVREFMLDPTRCKPMQRDNVVSNPFFAEIARTFGDLPSAIGYFASLPDRPLPALRRLLRTREFPRQSSRSRSQTVEPAANDFDHTDDDAPHQVEGGQAA</sequence>
<reference evidence="2 3" key="1">
    <citation type="submission" date="2018-03" db="EMBL/GenBank/DDBJ databases">
        <title>Draft Genome Sequences of the Obligatory Marine Myxobacteria Enhygromyxa salina SWB007.</title>
        <authorList>
            <person name="Poehlein A."/>
            <person name="Moghaddam J.A."/>
            <person name="Harms H."/>
            <person name="Alanjari M."/>
            <person name="Koenig G.M."/>
            <person name="Daniel R."/>
            <person name="Schaeberle T.F."/>
        </authorList>
    </citation>
    <scope>NUCLEOTIDE SEQUENCE [LARGE SCALE GENOMIC DNA]</scope>
    <source>
        <strain evidence="2 3">SWB007</strain>
    </source>
</reference>
<dbReference type="Proteomes" id="UP000238823">
    <property type="component" value="Unassembled WGS sequence"/>
</dbReference>
<organism evidence="2 3">
    <name type="scientific">Enhygromyxa salina</name>
    <dbReference type="NCBI Taxonomy" id="215803"/>
    <lineage>
        <taxon>Bacteria</taxon>
        <taxon>Pseudomonadati</taxon>
        <taxon>Myxococcota</taxon>
        <taxon>Polyangia</taxon>
        <taxon>Nannocystales</taxon>
        <taxon>Nannocystaceae</taxon>
        <taxon>Enhygromyxa</taxon>
    </lineage>
</organism>
<feature type="region of interest" description="Disordered" evidence="1">
    <location>
        <begin position="248"/>
        <end position="285"/>
    </location>
</feature>
<dbReference type="EMBL" id="PVNL01000135">
    <property type="protein sequence ID" value="PRP96197.1"/>
    <property type="molecule type" value="Genomic_DNA"/>
</dbReference>
<protein>
    <submittedName>
        <fullName evidence="2">Uncharacterized protein</fullName>
    </submittedName>
</protein>
<dbReference type="RefSeq" id="WP_146158509.1">
    <property type="nucleotide sequence ID" value="NZ_PVNL01000135.1"/>
</dbReference>
<feature type="compositionally biased region" description="Polar residues" evidence="1">
    <location>
        <begin position="251"/>
        <end position="261"/>
    </location>
</feature>
<name>A0A2S9XTJ9_9BACT</name>
<comment type="caution">
    <text evidence="2">The sequence shown here is derived from an EMBL/GenBank/DDBJ whole genome shotgun (WGS) entry which is preliminary data.</text>
</comment>
<evidence type="ECO:0000313" key="2">
    <source>
        <dbReference type="EMBL" id="PRP96197.1"/>
    </source>
</evidence>